<dbReference type="SUPFAM" id="SSF54373">
    <property type="entry name" value="FAD-linked reductases, C-terminal domain"/>
    <property type="match status" value="1"/>
</dbReference>
<evidence type="ECO:0000313" key="7">
    <source>
        <dbReference type="EMBL" id="GIG42629.1"/>
    </source>
</evidence>
<keyword evidence="2" id="KW-0285">Flavoprotein</keyword>
<comment type="cofactor">
    <cofactor evidence="1">
        <name>FAD</name>
        <dbReference type="ChEBI" id="CHEBI:57692"/>
    </cofactor>
</comment>
<keyword evidence="4" id="KW-0560">Oxidoreductase</keyword>
<protein>
    <recommendedName>
        <fullName evidence="6">FAD-binding domain-containing protein</fullName>
    </recommendedName>
</protein>
<dbReference type="PANTHER" id="PTHR13789">
    <property type="entry name" value="MONOOXYGENASE"/>
    <property type="match status" value="1"/>
</dbReference>
<dbReference type="PRINTS" id="PR00420">
    <property type="entry name" value="RNGMNOXGNASE"/>
</dbReference>
<dbReference type="GO" id="GO:0071949">
    <property type="term" value="F:FAD binding"/>
    <property type="evidence" value="ECO:0007669"/>
    <property type="project" value="InterPro"/>
</dbReference>
<organism evidence="7 8">
    <name type="scientific">Dactylosporangium siamense</name>
    <dbReference type="NCBI Taxonomy" id="685454"/>
    <lineage>
        <taxon>Bacteria</taxon>
        <taxon>Bacillati</taxon>
        <taxon>Actinomycetota</taxon>
        <taxon>Actinomycetes</taxon>
        <taxon>Micromonosporales</taxon>
        <taxon>Micromonosporaceae</taxon>
        <taxon>Dactylosporangium</taxon>
    </lineage>
</organism>
<gene>
    <name evidence="7" type="ORF">Dsi01nite_006700</name>
</gene>
<feature type="domain" description="FAD-binding" evidence="6">
    <location>
        <begin position="6"/>
        <end position="335"/>
    </location>
</feature>
<dbReference type="Gene3D" id="3.50.50.60">
    <property type="entry name" value="FAD/NAD(P)-binding domain"/>
    <property type="match status" value="1"/>
</dbReference>
<dbReference type="InterPro" id="IPR036188">
    <property type="entry name" value="FAD/NAD-bd_sf"/>
</dbReference>
<dbReference type="Proteomes" id="UP000660611">
    <property type="component" value="Unassembled WGS sequence"/>
</dbReference>
<reference evidence="7" key="1">
    <citation type="submission" date="2021-01" db="EMBL/GenBank/DDBJ databases">
        <title>Whole genome shotgun sequence of Dactylosporangium siamense NBRC 106093.</title>
        <authorList>
            <person name="Komaki H."/>
            <person name="Tamura T."/>
        </authorList>
    </citation>
    <scope>NUCLEOTIDE SEQUENCE</scope>
    <source>
        <strain evidence="7">NBRC 106093</strain>
    </source>
</reference>
<keyword evidence="8" id="KW-1185">Reference proteome</keyword>
<evidence type="ECO:0000256" key="5">
    <source>
        <dbReference type="ARBA" id="ARBA00023033"/>
    </source>
</evidence>
<dbReference type="InterPro" id="IPR050493">
    <property type="entry name" value="FAD-dep_Monooxygenase_BioMet"/>
</dbReference>
<comment type="caution">
    <text evidence="7">The sequence shown here is derived from an EMBL/GenBank/DDBJ whole genome shotgun (WGS) entry which is preliminary data.</text>
</comment>
<dbReference type="GO" id="GO:0004497">
    <property type="term" value="F:monooxygenase activity"/>
    <property type="evidence" value="ECO:0007669"/>
    <property type="project" value="UniProtKB-KW"/>
</dbReference>
<dbReference type="Pfam" id="PF01494">
    <property type="entry name" value="FAD_binding_3"/>
    <property type="match status" value="1"/>
</dbReference>
<evidence type="ECO:0000256" key="1">
    <source>
        <dbReference type="ARBA" id="ARBA00001974"/>
    </source>
</evidence>
<evidence type="ECO:0000256" key="2">
    <source>
        <dbReference type="ARBA" id="ARBA00022630"/>
    </source>
</evidence>
<evidence type="ECO:0000256" key="3">
    <source>
        <dbReference type="ARBA" id="ARBA00022827"/>
    </source>
</evidence>
<keyword evidence="3" id="KW-0274">FAD</keyword>
<dbReference type="InterPro" id="IPR002938">
    <property type="entry name" value="FAD-bd"/>
</dbReference>
<proteinExistence type="predicted"/>
<dbReference type="SUPFAM" id="SSF51905">
    <property type="entry name" value="FAD/NAD(P)-binding domain"/>
    <property type="match status" value="1"/>
</dbReference>
<dbReference type="EMBL" id="BONQ01000015">
    <property type="protein sequence ID" value="GIG42629.1"/>
    <property type="molecule type" value="Genomic_DNA"/>
</dbReference>
<dbReference type="RefSeq" id="WP_275423326.1">
    <property type="nucleotide sequence ID" value="NZ_BAAAVW010000002.1"/>
</dbReference>
<name>A0A919PET9_9ACTN</name>
<accession>A0A919PET9</accession>
<sequence length="386" mass="41180">MTHHATVVVGAGIAGLTTALALAHEGLPATVLERAGAPRDAGGGIQLPPNAVRVLQQLGLGRALAEHAVRPVGVEVRRWSDGHLLGWTRLGATASFRYDAAYYTLTRAALHRLLRTAVTEACGAGTVRYGRGCERLAESASGVTMRLSDGTYLDAGTVIGADGLHSVVRRRFADDALRHSGYQVHRTVLPGGRGGPAGFRRGPARVVVWLGPDRHCVSYPVDRDHSMNVVAVLRAPYATGPGDLPGAFRGWHRDVLRLLEAAAGAGLRTWGLYDRPPLPRWHSARVAVIGDAAHPMLPFLAQGAALAVEDAATIAGVLGRGGDLASYEAMRRHRVFRVVGAVDAARTTHHLADGARQRERDLRLAAEPADARDWLFDHRIPAGATR</sequence>
<dbReference type="PANTHER" id="PTHR13789:SF318">
    <property type="entry name" value="GERANYLGERANYL DIPHOSPHATE REDUCTASE"/>
    <property type="match status" value="1"/>
</dbReference>
<evidence type="ECO:0000313" key="8">
    <source>
        <dbReference type="Proteomes" id="UP000660611"/>
    </source>
</evidence>
<dbReference type="AlphaFoldDB" id="A0A919PET9"/>
<evidence type="ECO:0000256" key="4">
    <source>
        <dbReference type="ARBA" id="ARBA00023002"/>
    </source>
</evidence>
<evidence type="ECO:0000259" key="6">
    <source>
        <dbReference type="Pfam" id="PF01494"/>
    </source>
</evidence>
<keyword evidence="5" id="KW-0503">Monooxygenase</keyword>